<gene>
    <name evidence="10" type="primary">proS</name>
    <name evidence="12" type="ORF">H8K27_10035</name>
</gene>
<dbReference type="PANTHER" id="PTHR42753:SF2">
    <property type="entry name" value="PROLINE--TRNA LIGASE"/>
    <property type="match status" value="1"/>
</dbReference>
<dbReference type="InterPro" id="IPR033730">
    <property type="entry name" value="ProRS_core_prok"/>
</dbReference>
<comment type="function">
    <text evidence="10">Catalyzes the attachment of proline to tRNA(Pro) in a two-step reaction: proline is first activated by ATP to form Pro-AMP and then transferred to the acceptor end of tRNA(Pro). As ProRS can inadvertently accommodate and process non-cognate amino acids such as alanine and cysteine, to avoid such errors it has two additional distinct editing activities against alanine. One activity is designated as 'pretransfer' editing and involves the tRNA(Pro)-independent hydrolysis of activated Ala-AMP. The other activity is designated 'posttransfer' editing and involves deacylation of mischarged Ala-tRNA(Pro). The misacylated Cys-tRNA(Pro) is not edited by ProRS.</text>
</comment>
<dbReference type="SUPFAM" id="SSF55826">
    <property type="entry name" value="YbaK/ProRS associated domain"/>
    <property type="match status" value="1"/>
</dbReference>
<dbReference type="Pfam" id="PF00587">
    <property type="entry name" value="tRNA-synt_2b"/>
    <property type="match status" value="1"/>
</dbReference>
<accession>A0ABR6YNJ8</accession>
<dbReference type="SUPFAM" id="SSF52954">
    <property type="entry name" value="Class II aaRS ABD-related"/>
    <property type="match status" value="1"/>
</dbReference>
<feature type="domain" description="Aminoacyl-transfer RNA synthetases class-II family profile" evidence="11">
    <location>
        <begin position="33"/>
        <end position="471"/>
    </location>
</feature>
<dbReference type="CDD" id="cd00779">
    <property type="entry name" value="ProRS_core_prok"/>
    <property type="match status" value="1"/>
</dbReference>
<dbReference type="InterPro" id="IPR004500">
    <property type="entry name" value="Pro-tRNA-synth_IIa_bac-type"/>
</dbReference>
<dbReference type="Pfam" id="PF04073">
    <property type="entry name" value="tRNA_edit"/>
    <property type="match status" value="1"/>
</dbReference>
<comment type="subcellular location">
    <subcellularLocation>
        <location evidence="1 10">Cytoplasm</location>
    </subcellularLocation>
</comment>
<evidence type="ECO:0000256" key="9">
    <source>
        <dbReference type="ARBA" id="ARBA00047671"/>
    </source>
</evidence>
<comment type="domain">
    <text evidence="10">Consists of three domains: the N-terminal catalytic domain, the editing domain and the C-terminal anticodon-binding domain.</text>
</comment>
<keyword evidence="8 10" id="KW-0030">Aminoacyl-tRNA synthetase</keyword>
<evidence type="ECO:0000256" key="4">
    <source>
        <dbReference type="ARBA" id="ARBA00022598"/>
    </source>
</evidence>
<keyword evidence="7 10" id="KW-0648">Protein biosynthesis</keyword>
<evidence type="ECO:0000256" key="7">
    <source>
        <dbReference type="ARBA" id="ARBA00022917"/>
    </source>
</evidence>
<dbReference type="InterPro" id="IPR045864">
    <property type="entry name" value="aa-tRNA-synth_II/BPL/LPL"/>
</dbReference>
<dbReference type="EMBL" id="JACOGC010000003">
    <property type="protein sequence ID" value="MBC3885467.1"/>
    <property type="molecule type" value="Genomic_DNA"/>
</dbReference>
<dbReference type="InterPro" id="IPR050062">
    <property type="entry name" value="Pro-tRNA_synthetase"/>
</dbReference>
<evidence type="ECO:0000256" key="1">
    <source>
        <dbReference type="ARBA" id="ARBA00004496"/>
    </source>
</evidence>
<dbReference type="RefSeq" id="WP_186863025.1">
    <property type="nucleotide sequence ID" value="NZ_JACOGC010000003.1"/>
</dbReference>
<dbReference type="InterPro" id="IPR004154">
    <property type="entry name" value="Anticodon-bd"/>
</dbReference>
<dbReference type="EC" id="6.1.1.15" evidence="10"/>
<proteinExistence type="inferred from homology"/>
<dbReference type="SUPFAM" id="SSF55681">
    <property type="entry name" value="Class II aaRS and biotin synthetases"/>
    <property type="match status" value="1"/>
</dbReference>
<name>A0ABR6YNJ8_9BURK</name>
<dbReference type="PRINTS" id="PR01046">
    <property type="entry name" value="TRNASYNTHPRO"/>
</dbReference>
<keyword evidence="13" id="KW-1185">Reference proteome</keyword>
<dbReference type="PIRSF" id="PIRSF001535">
    <property type="entry name" value="ProRS_1"/>
    <property type="match status" value="1"/>
</dbReference>
<evidence type="ECO:0000256" key="10">
    <source>
        <dbReference type="HAMAP-Rule" id="MF_01569"/>
    </source>
</evidence>
<dbReference type="CDD" id="cd00861">
    <property type="entry name" value="ProRS_anticodon_short"/>
    <property type="match status" value="1"/>
</dbReference>
<evidence type="ECO:0000256" key="2">
    <source>
        <dbReference type="ARBA" id="ARBA00011738"/>
    </source>
</evidence>
<keyword evidence="5 10" id="KW-0547">Nucleotide-binding</keyword>
<dbReference type="InterPro" id="IPR023717">
    <property type="entry name" value="Pro-tRNA-Synthase_IIa_type1"/>
</dbReference>
<evidence type="ECO:0000256" key="5">
    <source>
        <dbReference type="ARBA" id="ARBA00022741"/>
    </source>
</evidence>
<dbReference type="InterPro" id="IPR007214">
    <property type="entry name" value="YbaK/aa-tRNA-synth-assoc-dom"/>
</dbReference>
<comment type="similarity">
    <text evidence="10">Belongs to the class-II aminoacyl-tRNA synthetase family. ProS type 1 subfamily.</text>
</comment>
<dbReference type="InterPro" id="IPR002314">
    <property type="entry name" value="aa-tRNA-synt_IIb"/>
</dbReference>
<dbReference type="Proteomes" id="UP000613113">
    <property type="component" value="Unassembled WGS sequence"/>
</dbReference>
<protein>
    <recommendedName>
        <fullName evidence="10">Proline--tRNA ligase</fullName>
        <ecNumber evidence="10">6.1.1.15</ecNumber>
    </recommendedName>
    <alternativeName>
        <fullName evidence="10">Prolyl-tRNA synthetase</fullName>
        <shortName evidence="10">ProRS</shortName>
    </alternativeName>
</protein>
<dbReference type="InterPro" id="IPR002316">
    <property type="entry name" value="Pro-tRNA-ligase_IIa"/>
</dbReference>
<dbReference type="GO" id="GO:0004827">
    <property type="term" value="F:proline-tRNA ligase activity"/>
    <property type="evidence" value="ECO:0007669"/>
    <property type="project" value="UniProtKB-EC"/>
</dbReference>
<dbReference type="InterPro" id="IPR044140">
    <property type="entry name" value="ProRS_anticodon_short"/>
</dbReference>
<comment type="subunit">
    <text evidence="2 10">Homodimer.</text>
</comment>
<dbReference type="NCBIfam" id="TIGR00409">
    <property type="entry name" value="proS_fam_II"/>
    <property type="match status" value="1"/>
</dbReference>
<keyword evidence="4 10" id="KW-0436">Ligase</keyword>
<dbReference type="CDD" id="cd04334">
    <property type="entry name" value="ProRS-INS"/>
    <property type="match status" value="1"/>
</dbReference>
<comment type="catalytic activity">
    <reaction evidence="9 10">
        <text>tRNA(Pro) + L-proline + ATP = L-prolyl-tRNA(Pro) + AMP + diphosphate</text>
        <dbReference type="Rhea" id="RHEA:14305"/>
        <dbReference type="Rhea" id="RHEA-COMP:9700"/>
        <dbReference type="Rhea" id="RHEA-COMP:9702"/>
        <dbReference type="ChEBI" id="CHEBI:30616"/>
        <dbReference type="ChEBI" id="CHEBI:33019"/>
        <dbReference type="ChEBI" id="CHEBI:60039"/>
        <dbReference type="ChEBI" id="CHEBI:78442"/>
        <dbReference type="ChEBI" id="CHEBI:78532"/>
        <dbReference type="ChEBI" id="CHEBI:456215"/>
        <dbReference type="EC" id="6.1.1.15"/>
    </reaction>
</comment>
<evidence type="ECO:0000256" key="3">
    <source>
        <dbReference type="ARBA" id="ARBA00022490"/>
    </source>
</evidence>
<keyword evidence="6 10" id="KW-0067">ATP-binding</keyword>
<dbReference type="InterPro" id="IPR036754">
    <property type="entry name" value="YbaK/aa-tRNA-synt-asso_dom_sf"/>
</dbReference>
<dbReference type="Gene3D" id="3.90.960.10">
    <property type="entry name" value="YbaK/aminoacyl-tRNA synthetase-associated domain"/>
    <property type="match status" value="1"/>
</dbReference>
<reference evidence="12 13" key="1">
    <citation type="submission" date="2020-08" db="EMBL/GenBank/DDBJ databases">
        <title>Novel species isolated from subtropical streams in China.</title>
        <authorList>
            <person name="Lu H."/>
        </authorList>
    </citation>
    <scope>NUCLEOTIDE SEQUENCE [LARGE SCALE GENOMIC DNA]</scope>
    <source>
        <strain evidence="12 13">FT31W</strain>
    </source>
</reference>
<dbReference type="Pfam" id="PF03129">
    <property type="entry name" value="HGTP_anticodon"/>
    <property type="match status" value="1"/>
</dbReference>
<evidence type="ECO:0000256" key="6">
    <source>
        <dbReference type="ARBA" id="ARBA00022840"/>
    </source>
</evidence>
<evidence type="ECO:0000313" key="12">
    <source>
        <dbReference type="EMBL" id="MBC3885467.1"/>
    </source>
</evidence>
<keyword evidence="3 10" id="KW-0963">Cytoplasm</keyword>
<dbReference type="InterPro" id="IPR036621">
    <property type="entry name" value="Anticodon-bd_dom_sf"/>
</dbReference>
<comment type="caution">
    <text evidence="12">The sequence shown here is derived from an EMBL/GenBank/DDBJ whole genome shotgun (WGS) entry which is preliminary data.</text>
</comment>
<evidence type="ECO:0000256" key="8">
    <source>
        <dbReference type="ARBA" id="ARBA00023146"/>
    </source>
</evidence>
<sequence>MRATRFFISTLKEAPADAEIVSHKLMMRAGMIKRLGSGIYNYMPMGLRIIRKVENIIREEMNRAGAIEMLMPVVQPAELWQETGRWDKMGPELMRVKDRHGRDYIIQPTSEEAITDVVRSEIRSYRQLPINFYHIQTKFRDERRPRFGLMRGREFTMKDAYSFDRNAEGLKQSYQIMYDAYTRIFQRFGLQFRAVAADNGAIGGSGSHEFHVIAETGEDALVYCPTSDYAANMEAAEAVALSATRPAASAALTKTATPGKAKCEDVAELLAIPLQNTVKSIVLTVEGEKEEDKQVWLLLLRGDHELNEVKTSKVAGLANYRFATESEIVEWFGTKPGYLGPINTRKPVNVVADRTVANMADFVCGANEADFHFTGANWGRDLPEPVVADLRNVVDGDPSPDGKGVLAIQRGIEVGHVFQLGTRYSEDMKATFLDENGKPQLLQMGCYGIGVTRILGAAIEQNFDDKGIIWPTAIAPFEVVICPMGMDRSEAVKAETEKLYQAMLDAGIDVILDDRGERPGAMFADWELIGVPHRVVIGDRGLKEGQLEYVGRRDAAATNIPVAGMLAFVQGKLAGA</sequence>
<dbReference type="Gene3D" id="3.30.930.10">
    <property type="entry name" value="Bira Bifunctional Protein, Domain 2"/>
    <property type="match status" value="2"/>
</dbReference>
<dbReference type="HAMAP" id="MF_01569">
    <property type="entry name" value="Pro_tRNA_synth_type1"/>
    <property type="match status" value="1"/>
</dbReference>
<evidence type="ECO:0000313" key="13">
    <source>
        <dbReference type="Proteomes" id="UP000613113"/>
    </source>
</evidence>
<evidence type="ECO:0000259" key="11">
    <source>
        <dbReference type="PROSITE" id="PS50862"/>
    </source>
</evidence>
<dbReference type="PANTHER" id="PTHR42753">
    <property type="entry name" value="MITOCHONDRIAL RIBOSOME PROTEIN L39/PROLYL-TRNA LIGASE FAMILY MEMBER"/>
    <property type="match status" value="1"/>
</dbReference>
<dbReference type="InterPro" id="IPR006195">
    <property type="entry name" value="aa-tRNA-synth_II"/>
</dbReference>
<dbReference type="Gene3D" id="3.40.50.800">
    <property type="entry name" value="Anticodon-binding domain"/>
    <property type="match status" value="1"/>
</dbReference>
<dbReference type="NCBIfam" id="NF006625">
    <property type="entry name" value="PRK09194.1"/>
    <property type="match status" value="1"/>
</dbReference>
<dbReference type="PROSITE" id="PS50862">
    <property type="entry name" value="AA_TRNA_LIGASE_II"/>
    <property type="match status" value="1"/>
</dbReference>
<organism evidence="12 13">
    <name type="scientific">Undibacterium griseum</name>
    <dbReference type="NCBI Taxonomy" id="2762295"/>
    <lineage>
        <taxon>Bacteria</taxon>
        <taxon>Pseudomonadati</taxon>
        <taxon>Pseudomonadota</taxon>
        <taxon>Betaproteobacteria</taxon>
        <taxon>Burkholderiales</taxon>
        <taxon>Oxalobacteraceae</taxon>
        <taxon>Undibacterium</taxon>
    </lineage>
</organism>